<keyword evidence="1" id="KW-0614">Plasmid</keyword>
<evidence type="ECO:0000313" key="1">
    <source>
        <dbReference type="EMBL" id="AUW45751.1"/>
    </source>
</evidence>
<gene>
    <name evidence="1" type="ORF">CUJ84_pRLN1000284</name>
</gene>
<dbReference type="EMBL" id="CP025013">
    <property type="protein sequence ID" value="AUW45751.1"/>
    <property type="molecule type" value="Genomic_DNA"/>
</dbReference>
<dbReference type="Proteomes" id="UP000238523">
    <property type="component" value="Plasmid pRLN1"/>
</dbReference>
<evidence type="ECO:0000313" key="2">
    <source>
        <dbReference type="Proteomes" id="UP000238523"/>
    </source>
</evidence>
<dbReference type="AlphaFoldDB" id="A0A2K9ZCI1"/>
<proteinExistence type="predicted"/>
<name>A0A2K9ZCI1_RHILE</name>
<sequence length="32" mass="3922">MGQYQTQEARDPISAFRVEMIFLLWQMKNLIY</sequence>
<organism evidence="1 2">
    <name type="scientific">Rhizobium leguminosarum</name>
    <dbReference type="NCBI Taxonomy" id="384"/>
    <lineage>
        <taxon>Bacteria</taxon>
        <taxon>Pseudomonadati</taxon>
        <taxon>Pseudomonadota</taxon>
        <taxon>Alphaproteobacteria</taxon>
        <taxon>Hyphomicrobiales</taxon>
        <taxon>Rhizobiaceae</taxon>
        <taxon>Rhizobium/Agrobacterium group</taxon>
        <taxon>Rhizobium</taxon>
    </lineage>
</organism>
<accession>A0A2K9ZCI1</accession>
<geneLocation type="plasmid" evidence="2">
    <name>prln1</name>
</geneLocation>
<reference evidence="1 2" key="1">
    <citation type="submission" date="2017-11" db="EMBL/GenBank/DDBJ databases">
        <title>Complete genome of Rhizobium leguminosarum Norway, an ineffective micro-symbiont.</title>
        <authorList>
            <person name="Hoffrichter A."/>
            <person name="Liang J."/>
            <person name="Brachmann A."/>
            <person name="Marin M."/>
        </authorList>
    </citation>
    <scope>NUCLEOTIDE SEQUENCE [LARGE SCALE GENOMIC DNA]</scope>
    <source>
        <strain evidence="1 2">Norway</strain>
        <plasmid evidence="2">Plasmid prln1</plasmid>
    </source>
</reference>
<protein>
    <submittedName>
        <fullName evidence="1">Uncharacterized protein</fullName>
    </submittedName>
</protein>